<comment type="catalytic activity">
    <reaction evidence="5">
        <text>O-phospho-L-tyrosyl-[protein] + H2O = L-tyrosyl-[protein] + phosphate</text>
        <dbReference type="Rhea" id="RHEA:10684"/>
        <dbReference type="Rhea" id="RHEA-COMP:10136"/>
        <dbReference type="Rhea" id="RHEA-COMP:20101"/>
        <dbReference type="ChEBI" id="CHEBI:15377"/>
        <dbReference type="ChEBI" id="CHEBI:43474"/>
        <dbReference type="ChEBI" id="CHEBI:46858"/>
        <dbReference type="ChEBI" id="CHEBI:61978"/>
        <dbReference type="EC" id="3.1.3.48"/>
    </reaction>
</comment>
<evidence type="ECO:0000313" key="11">
    <source>
        <dbReference type="Proteomes" id="UP000220629"/>
    </source>
</evidence>
<organism evidence="9 11">
    <name type="scientific">Burkholderia gladioli</name>
    <name type="common">Pseudomonas marginata</name>
    <name type="synonym">Phytomonas marginata</name>
    <dbReference type="NCBI Taxonomy" id="28095"/>
    <lineage>
        <taxon>Bacteria</taxon>
        <taxon>Pseudomonadati</taxon>
        <taxon>Pseudomonadota</taxon>
        <taxon>Betaproteobacteria</taxon>
        <taxon>Burkholderiales</taxon>
        <taxon>Burkholderiaceae</taxon>
        <taxon>Burkholderia</taxon>
    </lineage>
</organism>
<dbReference type="GeneID" id="66460014"/>
<evidence type="ECO:0000256" key="2">
    <source>
        <dbReference type="ARBA" id="ARBA00013064"/>
    </source>
</evidence>
<evidence type="ECO:0000259" key="7">
    <source>
        <dbReference type="SMART" id="SM00226"/>
    </source>
</evidence>
<dbReference type="EMBL" id="JPGG01000016">
    <property type="protein sequence ID" value="KGC15796.1"/>
    <property type="molecule type" value="Genomic_DNA"/>
</dbReference>
<dbReference type="PANTHER" id="PTHR11717">
    <property type="entry name" value="LOW MOLECULAR WEIGHT PROTEIN TYROSINE PHOSPHATASE"/>
    <property type="match status" value="1"/>
</dbReference>
<comment type="caution">
    <text evidence="9">The sequence shown here is derived from an EMBL/GenBank/DDBJ whole genome shotgun (WGS) entry which is preliminary data.</text>
</comment>
<feature type="active site" evidence="6">
    <location>
        <position position="15"/>
    </location>
</feature>
<dbReference type="OMA" id="EHLVMGW"/>
<proteinExistence type="inferred from homology"/>
<dbReference type="SUPFAM" id="SSF52788">
    <property type="entry name" value="Phosphotyrosine protein phosphatases I"/>
    <property type="match status" value="1"/>
</dbReference>
<reference evidence="8 10" key="1">
    <citation type="submission" date="2014-04" db="EMBL/GenBank/DDBJ databases">
        <authorList>
            <person name="Bishop-Lilly K.A."/>
            <person name="Broomall S.M."/>
            <person name="Chain P.S."/>
            <person name="Chertkov O."/>
            <person name="Coyne S.R."/>
            <person name="Daligault H.E."/>
            <person name="Davenport K.W."/>
            <person name="Erkkila T."/>
            <person name="Frey K.G."/>
            <person name="Gibbons H.S."/>
            <person name="Gu W."/>
            <person name="Jaissle J."/>
            <person name="Johnson S.L."/>
            <person name="Koroleva G.I."/>
            <person name="Ladner J.T."/>
            <person name="Lo C.-C."/>
            <person name="Minogue T.D."/>
            <person name="Munk C."/>
            <person name="Palacios G.F."/>
            <person name="Redden C.L."/>
            <person name="Rosenzweig C.N."/>
            <person name="Scholz M.B."/>
            <person name="Teshima H."/>
            <person name="Xu Y."/>
        </authorList>
    </citation>
    <scope>NUCLEOTIDE SEQUENCE [LARGE SCALE GENOMIC DNA]</scope>
    <source>
        <strain evidence="10">gladioli</strain>
        <strain evidence="8">Gladioli</strain>
    </source>
</reference>
<comment type="similarity">
    <text evidence="1">Belongs to the low molecular weight phosphotyrosine protein phosphatase family.</text>
</comment>
<dbReference type="PANTHER" id="PTHR11717:SF31">
    <property type="entry name" value="LOW MOLECULAR WEIGHT PROTEIN-TYROSINE-PHOSPHATASE ETP-RELATED"/>
    <property type="match status" value="1"/>
</dbReference>
<dbReference type="GO" id="GO:0004725">
    <property type="term" value="F:protein tyrosine phosphatase activity"/>
    <property type="evidence" value="ECO:0007669"/>
    <property type="project" value="UniProtKB-EC"/>
</dbReference>
<dbReference type="AlphaFoldDB" id="A0A095FDH9"/>
<dbReference type="PRINTS" id="PR00719">
    <property type="entry name" value="LMWPTPASE"/>
</dbReference>
<dbReference type="SMART" id="SM00226">
    <property type="entry name" value="LMWPc"/>
    <property type="match status" value="1"/>
</dbReference>
<dbReference type="Proteomes" id="UP000029590">
    <property type="component" value="Unassembled WGS sequence"/>
</dbReference>
<evidence type="ECO:0000256" key="6">
    <source>
        <dbReference type="PIRSR" id="PIRSR617867-1"/>
    </source>
</evidence>
<name>A0A095FDH9_BURGA</name>
<dbReference type="EC" id="3.1.3.48" evidence="2"/>
<accession>A0A0D5DA61</accession>
<dbReference type="Gene3D" id="3.40.50.2300">
    <property type="match status" value="1"/>
</dbReference>
<evidence type="ECO:0000256" key="5">
    <source>
        <dbReference type="ARBA" id="ARBA00051722"/>
    </source>
</evidence>
<dbReference type="Pfam" id="PF01451">
    <property type="entry name" value="LMWPc"/>
    <property type="match status" value="1"/>
</dbReference>
<feature type="active site" description="Nucleophile" evidence="6">
    <location>
        <position position="9"/>
    </location>
</feature>
<feature type="active site" description="Proton donor" evidence="6">
    <location>
        <position position="119"/>
    </location>
</feature>
<keyword evidence="3" id="KW-0378">Hydrolase</keyword>
<dbReference type="EMBL" id="PDDY01000001">
    <property type="protein sequence ID" value="PEH43135.1"/>
    <property type="molecule type" value="Genomic_DNA"/>
</dbReference>
<feature type="domain" description="Phosphotyrosine protein phosphatase I" evidence="7">
    <location>
        <begin position="3"/>
        <end position="145"/>
    </location>
</feature>
<accession>A0A095FDH9</accession>
<dbReference type="InterPro" id="IPR050438">
    <property type="entry name" value="LMW_PTPase"/>
</dbReference>
<dbReference type="Proteomes" id="UP000220629">
    <property type="component" value="Unassembled WGS sequence"/>
</dbReference>
<sequence length="147" mass="16322">MFRNVLIVCHANVCRSPTAEMLFRTHGREALGEDCAFHSAGLDANDGDGIDPVMQALLAERGVDASTHRSRRLSQAIVRDADLVLVTERRQIDAIEAVDPCARGKVFLLGKWEDAEIADPHGRSEAAYRESCQLIERLVQGWLHKLC</sequence>
<evidence type="ECO:0000256" key="3">
    <source>
        <dbReference type="ARBA" id="ARBA00022801"/>
    </source>
</evidence>
<evidence type="ECO:0000313" key="9">
    <source>
        <dbReference type="EMBL" id="PEH43135.1"/>
    </source>
</evidence>
<dbReference type="InterPro" id="IPR036196">
    <property type="entry name" value="Ptyr_pPase_sf"/>
</dbReference>
<dbReference type="InterPro" id="IPR017867">
    <property type="entry name" value="Tyr_phospatase_low_mol_wt"/>
</dbReference>
<evidence type="ECO:0000256" key="4">
    <source>
        <dbReference type="ARBA" id="ARBA00022912"/>
    </source>
</evidence>
<protein>
    <recommendedName>
        <fullName evidence="2">protein-tyrosine-phosphatase</fullName>
        <ecNumber evidence="2">3.1.3.48</ecNumber>
    </recommendedName>
</protein>
<dbReference type="OrthoDB" id="9784339at2"/>
<gene>
    <name evidence="9" type="ORF">CRM94_13830</name>
    <name evidence="8" type="ORF">DM48_1907</name>
</gene>
<dbReference type="KEGG" id="bgo:BM43_5858"/>
<evidence type="ECO:0000313" key="10">
    <source>
        <dbReference type="Proteomes" id="UP000029590"/>
    </source>
</evidence>
<evidence type="ECO:0000256" key="1">
    <source>
        <dbReference type="ARBA" id="ARBA00011063"/>
    </source>
</evidence>
<evidence type="ECO:0000313" key="8">
    <source>
        <dbReference type="EMBL" id="KGC15796.1"/>
    </source>
</evidence>
<reference evidence="9" key="3">
    <citation type="submission" date="2017-09" db="EMBL/GenBank/DDBJ databases">
        <title>FDA dAtabase for Regulatory Grade micrObial Sequences (FDA-ARGOS): Supporting development and validation of Infectious Disease Dx tests.</title>
        <authorList>
            <person name="Minogue T."/>
            <person name="Wolcott M."/>
            <person name="Wasieloski L."/>
            <person name="Aguilar W."/>
            <person name="Moore D."/>
            <person name="Tallon L.J."/>
            <person name="Sadzewicz L."/>
            <person name="Ott S."/>
            <person name="Zhao X."/>
            <person name="Nagaraj S."/>
            <person name="Vavikolanu K."/>
            <person name="Aluvathingal J."/>
            <person name="Nadendla S."/>
            <person name="Sichtig H."/>
        </authorList>
    </citation>
    <scope>NUCLEOTIDE SEQUENCE</scope>
    <source>
        <strain evidence="9">FDAARGOS_390</strain>
    </source>
</reference>
<reference evidence="11" key="2">
    <citation type="submission" date="2017-09" db="EMBL/GenBank/DDBJ databases">
        <title>FDA dAtabase for Regulatory Grade micrObial Sequences (FDA-ARGOS): Supporting development and validation of Infectious Disease Dx tests.</title>
        <authorList>
            <person name="Minogue T."/>
            <person name="Wolcott M."/>
            <person name="Wasieloski L."/>
            <person name="Aguilar W."/>
            <person name="Moore D."/>
            <person name="Tallon L."/>
            <person name="Sadzewicz L."/>
            <person name="Ott S."/>
            <person name="Zhao X."/>
            <person name="Nagaraj S."/>
            <person name="Vavikolanu K."/>
            <person name="Aluvathingal J."/>
            <person name="Nadendla S."/>
            <person name="Sichtig H."/>
        </authorList>
    </citation>
    <scope>NUCLEOTIDE SEQUENCE [LARGE SCALE GENOMIC DNA]</scope>
    <source>
        <strain evidence="11">FDAARGOS_390</strain>
    </source>
</reference>
<keyword evidence="4" id="KW-0904">Protein phosphatase</keyword>
<dbReference type="RefSeq" id="WP_013690945.1">
    <property type="nucleotide sequence ID" value="NZ_CADEPT010000003.1"/>
</dbReference>
<dbReference type="CDD" id="cd16343">
    <property type="entry name" value="LMWPTP"/>
    <property type="match status" value="1"/>
</dbReference>
<dbReference type="InterPro" id="IPR023485">
    <property type="entry name" value="Ptyr_pPase"/>
</dbReference>